<dbReference type="InterPro" id="IPR038606">
    <property type="entry name" value="To_sf"/>
</dbReference>
<reference evidence="5 6" key="1">
    <citation type="submission" date="2023-03" db="EMBL/GenBank/DDBJ databases">
        <title>Genome insight into feeding habits of ladybird beetles.</title>
        <authorList>
            <person name="Li H.-S."/>
            <person name="Huang Y.-H."/>
            <person name="Pang H."/>
        </authorList>
    </citation>
    <scope>NUCLEOTIDE SEQUENCE [LARGE SCALE GENOMIC DNA]</scope>
    <source>
        <strain evidence="5">SYSU_2023b</strain>
        <tissue evidence="5">Whole body</tissue>
    </source>
</reference>
<organism evidence="5 6">
    <name type="scientific">Henosepilachna vigintioctopunctata</name>
    <dbReference type="NCBI Taxonomy" id="420089"/>
    <lineage>
        <taxon>Eukaryota</taxon>
        <taxon>Metazoa</taxon>
        <taxon>Ecdysozoa</taxon>
        <taxon>Arthropoda</taxon>
        <taxon>Hexapoda</taxon>
        <taxon>Insecta</taxon>
        <taxon>Pterygota</taxon>
        <taxon>Neoptera</taxon>
        <taxon>Endopterygota</taxon>
        <taxon>Coleoptera</taxon>
        <taxon>Polyphaga</taxon>
        <taxon>Cucujiformia</taxon>
        <taxon>Coccinelloidea</taxon>
        <taxon>Coccinellidae</taxon>
        <taxon>Epilachninae</taxon>
        <taxon>Epilachnini</taxon>
        <taxon>Henosepilachna</taxon>
    </lineage>
</organism>
<protein>
    <submittedName>
        <fullName evidence="5">Uncharacterized protein</fullName>
    </submittedName>
</protein>
<dbReference type="AlphaFoldDB" id="A0AAW1UG70"/>
<evidence type="ECO:0000313" key="6">
    <source>
        <dbReference type="Proteomes" id="UP001431783"/>
    </source>
</evidence>
<dbReference type="SMART" id="SM00700">
    <property type="entry name" value="JHBP"/>
    <property type="match status" value="1"/>
</dbReference>
<dbReference type="PANTHER" id="PTHR11008:SF32">
    <property type="entry name" value="CIRCADIAN CLOCK-CONTROLLED PROTEIN DAYWAKE-RELATED"/>
    <property type="match status" value="1"/>
</dbReference>
<keyword evidence="2" id="KW-0090">Biological rhythms</keyword>
<dbReference type="InterPro" id="IPR010562">
    <property type="entry name" value="Haemolymph_juvenile_hormone-bd"/>
</dbReference>
<dbReference type="EMBL" id="JARQZJ010000064">
    <property type="protein sequence ID" value="KAK9880153.1"/>
    <property type="molecule type" value="Genomic_DNA"/>
</dbReference>
<gene>
    <name evidence="5" type="ORF">WA026_010024</name>
</gene>
<evidence type="ECO:0000256" key="2">
    <source>
        <dbReference type="ARBA" id="ARBA00023108"/>
    </source>
</evidence>
<evidence type="ECO:0000256" key="4">
    <source>
        <dbReference type="SAM" id="SignalP"/>
    </source>
</evidence>
<comment type="caution">
    <text evidence="5">The sequence shown here is derived from an EMBL/GenBank/DDBJ whole genome shotgun (WGS) entry which is preliminary data.</text>
</comment>
<feature type="chain" id="PRO_5043665579" evidence="4">
    <location>
        <begin position="22"/>
        <end position="249"/>
    </location>
</feature>
<dbReference type="Proteomes" id="UP001431783">
    <property type="component" value="Unassembled WGS sequence"/>
</dbReference>
<sequence>MFYIMITQLLCFVLLSLSIQCKVLPKYVTKCSIGDADKFSHCVLNNAKAVFPLIVNGDKSHKIPNLNPLFIEKLDLNSSPSLNLTLHNVSLEGLPTVDFTSVKFIKDEQKFVFELFFDYLKFKSFYIVNGKILVLPISGSGNGFIDFQKAKILFSCNMKKIQSKKGEVIRIENPNVETNFGNVVMYLDNLFNGKKVLGDEINKFLNENWKDVITEFQVLVTGTLSSIFSSIMGSFLNDLKFDAAFDDAE</sequence>
<name>A0AAW1UG70_9CUCU</name>
<dbReference type="GO" id="GO:0005615">
    <property type="term" value="C:extracellular space"/>
    <property type="evidence" value="ECO:0007669"/>
    <property type="project" value="TreeGrafter"/>
</dbReference>
<dbReference type="PANTHER" id="PTHR11008">
    <property type="entry name" value="PROTEIN TAKEOUT-LIKE PROTEIN"/>
    <property type="match status" value="1"/>
</dbReference>
<evidence type="ECO:0000313" key="5">
    <source>
        <dbReference type="EMBL" id="KAK9880153.1"/>
    </source>
</evidence>
<evidence type="ECO:0000256" key="3">
    <source>
        <dbReference type="ARBA" id="ARBA00060902"/>
    </source>
</evidence>
<dbReference type="Gene3D" id="3.15.10.30">
    <property type="entry name" value="Haemolymph juvenile hormone binding protein"/>
    <property type="match status" value="1"/>
</dbReference>
<accession>A0AAW1UG70</accession>
<proteinExistence type="inferred from homology"/>
<dbReference type="GO" id="GO:0007623">
    <property type="term" value="P:circadian rhythm"/>
    <property type="evidence" value="ECO:0007669"/>
    <property type="project" value="UniProtKB-ARBA"/>
</dbReference>
<comment type="similarity">
    <text evidence="3">Belongs to the TO family.</text>
</comment>
<keyword evidence="1 4" id="KW-0732">Signal</keyword>
<evidence type="ECO:0000256" key="1">
    <source>
        <dbReference type="ARBA" id="ARBA00022729"/>
    </source>
</evidence>
<dbReference type="Pfam" id="PF06585">
    <property type="entry name" value="JHBP"/>
    <property type="match status" value="1"/>
</dbReference>
<dbReference type="FunFam" id="3.15.10.30:FF:000001">
    <property type="entry name" value="Takeout-like protein 1"/>
    <property type="match status" value="1"/>
</dbReference>
<feature type="signal peptide" evidence="4">
    <location>
        <begin position="1"/>
        <end position="21"/>
    </location>
</feature>
<keyword evidence="6" id="KW-1185">Reference proteome</keyword>